<comment type="similarity">
    <text evidence="1 6">Belongs to the methyltransferase superfamily. RsmH family.</text>
</comment>
<evidence type="ECO:0000256" key="7">
    <source>
        <dbReference type="SAM" id="MobiDB-lite"/>
    </source>
</evidence>
<dbReference type="SUPFAM" id="SSF81799">
    <property type="entry name" value="Putative methyltransferase TM0872, insert domain"/>
    <property type="match status" value="1"/>
</dbReference>
<protein>
    <recommendedName>
        <fullName evidence="6">Ribosomal RNA small subunit methyltransferase H</fullName>
        <ecNumber evidence="6">2.1.1.199</ecNumber>
    </recommendedName>
    <alternativeName>
        <fullName evidence="6">16S rRNA m(4)C1402 methyltransferase</fullName>
    </alternativeName>
    <alternativeName>
        <fullName evidence="6">rRNA (cytosine-N(4)-)-methyltransferase RsmH</fullName>
    </alternativeName>
</protein>
<gene>
    <name evidence="6 8" type="primary">rsmH</name>
    <name evidence="8" type="ORF">E6K79_06850</name>
</gene>
<keyword evidence="5 6" id="KW-0949">S-adenosyl-L-methionine</keyword>
<feature type="binding site" evidence="6">
    <location>
        <position position="108"/>
    </location>
    <ligand>
        <name>S-adenosyl-L-methionine</name>
        <dbReference type="ChEBI" id="CHEBI:59789"/>
    </ligand>
</feature>
<evidence type="ECO:0000256" key="6">
    <source>
        <dbReference type="HAMAP-Rule" id="MF_01007"/>
    </source>
</evidence>
<keyword evidence="6" id="KW-0963">Cytoplasm</keyword>
<dbReference type="Gene3D" id="3.40.50.150">
    <property type="entry name" value="Vaccinia Virus protein VP39"/>
    <property type="match status" value="1"/>
</dbReference>
<comment type="subcellular location">
    <subcellularLocation>
        <location evidence="6">Cytoplasm</location>
    </subcellularLocation>
</comment>
<dbReference type="InterPro" id="IPR023397">
    <property type="entry name" value="SAM-dep_MeTrfase_MraW_recog"/>
</dbReference>
<comment type="catalytic activity">
    <reaction evidence="6">
        <text>cytidine(1402) in 16S rRNA + S-adenosyl-L-methionine = N(4)-methylcytidine(1402) in 16S rRNA + S-adenosyl-L-homocysteine + H(+)</text>
        <dbReference type="Rhea" id="RHEA:42928"/>
        <dbReference type="Rhea" id="RHEA-COMP:10286"/>
        <dbReference type="Rhea" id="RHEA-COMP:10287"/>
        <dbReference type="ChEBI" id="CHEBI:15378"/>
        <dbReference type="ChEBI" id="CHEBI:57856"/>
        <dbReference type="ChEBI" id="CHEBI:59789"/>
        <dbReference type="ChEBI" id="CHEBI:74506"/>
        <dbReference type="ChEBI" id="CHEBI:82748"/>
        <dbReference type="EC" id="2.1.1.199"/>
    </reaction>
</comment>
<dbReference type="GO" id="GO:0005737">
    <property type="term" value="C:cytoplasm"/>
    <property type="evidence" value="ECO:0007669"/>
    <property type="project" value="UniProtKB-SubCell"/>
</dbReference>
<comment type="caution">
    <text evidence="8">The sequence shown here is derived from an EMBL/GenBank/DDBJ whole genome shotgun (WGS) entry which is preliminary data.</text>
</comment>
<feature type="binding site" evidence="6">
    <location>
        <begin position="32"/>
        <end position="34"/>
    </location>
    <ligand>
        <name>S-adenosyl-L-methionine</name>
        <dbReference type="ChEBI" id="CHEBI:59789"/>
    </ligand>
</feature>
<accession>A0A538TMA7</accession>
<evidence type="ECO:0000256" key="3">
    <source>
        <dbReference type="ARBA" id="ARBA00022603"/>
    </source>
</evidence>
<feature type="binding site" evidence="6">
    <location>
        <position position="101"/>
    </location>
    <ligand>
        <name>S-adenosyl-L-methionine</name>
        <dbReference type="ChEBI" id="CHEBI:59789"/>
    </ligand>
</feature>
<evidence type="ECO:0000313" key="8">
    <source>
        <dbReference type="EMBL" id="TMQ64748.1"/>
    </source>
</evidence>
<dbReference type="PANTHER" id="PTHR11265:SF0">
    <property type="entry name" value="12S RRNA N4-METHYLCYTIDINE METHYLTRANSFERASE"/>
    <property type="match status" value="1"/>
</dbReference>
<dbReference type="Proteomes" id="UP000317691">
    <property type="component" value="Unassembled WGS sequence"/>
</dbReference>
<reference evidence="8 9" key="1">
    <citation type="journal article" date="2019" name="Nat. Microbiol.">
        <title>Mediterranean grassland soil C-N compound turnover is dependent on rainfall and depth, and is mediated by genomically divergent microorganisms.</title>
        <authorList>
            <person name="Diamond S."/>
            <person name="Andeer P.F."/>
            <person name="Li Z."/>
            <person name="Crits-Christoph A."/>
            <person name="Burstein D."/>
            <person name="Anantharaman K."/>
            <person name="Lane K.R."/>
            <person name="Thomas B.C."/>
            <person name="Pan C."/>
            <person name="Northen T.R."/>
            <person name="Banfield J.F."/>
        </authorList>
    </citation>
    <scope>NUCLEOTIDE SEQUENCE [LARGE SCALE GENOMIC DNA]</scope>
    <source>
        <strain evidence="8">WS_9</strain>
    </source>
</reference>
<dbReference type="AlphaFoldDB" id="A0A538TMA7"/>
<comment type="function">
    <text evidence="6">Specifically methylates the N4 position of cytidine in position 1402 (C1402) of 16S rRNA.</text>
</comment>
<dbReference type="GO" id="GO:0071424">
    <property type="term" value="F:rRNA (cytosine-N4-)-methyltransferase activity"/>
    <property type="evidence" value="ECO:0007669"/>
    <property type="project" value="UniProtKB-UniRule"/>
</dbReference>
<dbReference type="NCBIfam" id="TIGR00006">
    <property type="entry name" value="16S rRNA (cytosine(1402)-N(4))-methyltransferase RsmH"/>
    <property type="match status" value="1"/>
</dbReference>
<dbReference type="InterPro" id="IPR002903">
    <property type="entry name" value="RsmH"/>
</dbReference>
<sequence length="305" mass="33031">MPGHVPVLRQEAVRLLVTDPGGTYLDATLGLGGHSREIVAALGGEEARVIAMDCDPAAVERARANPPAPPHRFTAVRGRFSEIDQVLGGLGITGVHGLLADLGISSDQLDDPARGLSFAQDGPLDMRLDPSLPMTADAWIRGTDDRALEAALQSYGELPRARAATRAIRRAASEHHPLTTRTLREALQPIYPGPSRPRRIAQAFQALRIAVNHELEELSALLEIAARVVLPGGTLCVIAYHSLEDRMVKTAIRPPRPMDAWVEPTPSPWVPLTPRPIRPSVEEVRLNPRASSARLRAARRKETGS</sequence>
<evidence type="ECO:0000256" key="1">
    <source>
        <dbReference type="ARBA" id="ARBA00010396"/>
    </source>
</evidence>
<feature type="binding site" evidence="6">
    <location>
        <position position="80"/>
    </location>
    <ligand>
        <name>S-adenosyl-L-methionine</name>
        <dbReference type="ChEBI" id="CHEBI:59789"/>
    </ligand>
</feature>
<dbReference type="GO" id="GO:0070475">
    <property type="term" value="P:rRNA base methylation"/>
    <property type="evidence" value="ECO:0007669"/>
    <property type="project" value="UniProtKB-UniRule"/>
</dbReference>
<feature type="binding site" evidence="6">
    <location>
        <position position="53"/>
    </location>
    <ligand>
        <name>S-adenosyl-L-methionine</name>
        <dbReference type="ChEBI" id="CHEBI:59789"/>
    </ligand>
</feature>
<evidence type="ECO:0000256" key="5">
    <source>
        <dbReference type="ARBA" id="ARBA00022691"/>
    </source>
</evidence>
<evidence type="ECO:0000313" key="9">
    <source>
        <dbReference type="Proteomes" id="UP000317691"/>
    </source>
</evidence>
<dbReference type="InterPro" id="IPR029063">
    <property type="entry name" value="SAM-dependent_MTases_sf"/>
</dbReference>
<dbReference type="Pfam" id="PF01795">
    <property type="entry name" value="Methyltransf_5"/>
    <property type="match status" value="1"/>
</dbReference>
<keyword evidence="4 6" id="KW-0808">Transferase</keyword>
<keyword evidence="3 6" id="KW-0489">Methyltransferase</keyword>
<dbReference type="HAMAP" id="MF_01007">
    <property type="entry name" value="16SrRNA_methyltr_H"/>
    <property type="match status" value="1"/>
</dbReference>
<evidence type="ECO:0000256" key="4">
    <source>
        <dbReference type="ARBA" id="ARBA00022679"/>
    </source>
</evidence>
<keyword evidence="2 6" id="KW-0698">rRNA processing</keyword>
<evidence type="ECO:0000256" key="2">
    <source>
        <dbReference type="ARBA" id="ARBA00022552"/>
    </source>
</evidence>
<dbReference type="EC" id="2.1.1.199" evidence="6"/>
<dbReference type="PANTHER" id="PTHR11265">
    <property type="entry name" value="S-ADENOSYL-METHYLTRANSFERASE MRAW"/>
    <property type="match status" value="1"/>
</dbReference>
<feature type="region of interest" description="Disordered" evidence="7">
    <location>
        <begin position="281"/>
        <end position="305"/>
    </location>
</feature>
<dbReference type="Gene3D" id="1.10.150.170">
    <property type="entry name" value="Putative methyltransferase TM0872, insert domain"/>
    <property type="match status" value="1"/>
</dbReference>
<dbReference type="EMBL" id="VBOZ01000017">
    <property type="protein sequence ID" value="TMQ64748.1"/>
    <property type="molecule type" value="Genomic_DNA"/>
</dbReference>
<proteinExistence type="inferred from homology"/>
<dbReference type="SUPFAM" id="SSF53335">
    <property type="entry name" value="S-adenosyl-L-methionine-dependent methyltransferases"/>
    <property type="match status" value="1"/>
</dbReference>
<organism evidence="8 9">
    <name type="scientific">Eiseniibacteriota bacterium</name>
    <dbReference type="NCBI Taxonomy" id="2212470"/>
    <lineage>
        <taxon>Bacteria</taxon>
        <taxon>Candidatus Eiseniibacteriota</taxon>
    </lineage>
</organism>
<name>A0A538TMA7_UNCEI</name>
<dbReference type="PIRSF" id="PIRSF004486">
    <property type="entry name" value="MraW"/>
    <property type="match status" value="1"/>
</dbReference>